<sequence length="288" mass="30865">MAVTATLARRFWEAVEPIHALVYFAPEPARAAREVGLLGWWMGYFAGRLAPVGPLGAAAAQALCFAFAPGKVARALPDAWAYATPETVLRARVDAVQVPLERALTPTTVSATDLERLVQLLEQAVEGCSYEGRALAAAWSAVPRPTTLAGRLWLATTVLREHRGDGHVIALVHSGLTGIEAGLTHVATGRVPRELIQGTRGWTDGEWDQARRRLTAKGLLDRDGRLTRSGGTLRREIESSTDRLAADPVARLGALGVEEAIRLATPISRHLIDSGVVPVPNPIGTPRP</sequence>
<evidence type="ECO:0008006" key="3">
    <source>
        <dbReference type="Google" id="ProtNLM"/>
    </source>
</evidence>
<evidence type="ECO:0000313" key="1">
    <source>
        <dbReference type="EMBL" id="GAA1235530.1"/>
    </source>
</evidence>
<dbReference type="EMBL" id="BAAALF010000037">
    <property type="protein sequence ID" value="GAA1235530.1"/>
    <property type="molecule type" value="Genomic_DNA"/>
</dbReference>
<accession>A0ABN1W4P0</accession>
<organism evidence="1 2">
    <name type="scientific">Kitasatospora nipponensis</name>
    <dbReference type="NCBI Taxonomy" id="258049"/>
    <lineage>
        <taxon>Bacteria</taxon>
        <taxon>Bacillati</taxon>
        <taxon>Actinomycetota</taxon>
        <taxon>Actinomycetes</taxon>
        <taxon>Kitasatosporales</taxon>
        <taxon>Streptomycetaceae</taxon>
        <taxon>Kitasatospora</taxon>
    </lineage>
</organism>
<reference evidence="1 2" key="1">
    <citation type="journal article" date="2019" name="Int. J. Syst. Evol. Microbiol.">
        <title>The Global Catalogue of Microorganisms (GCM) 10K type strain sequencing project: providing services to taxonomists for standard genome sequencing and annotation.</title>
        <authorList>
            <consortium name="The Broad Institute Genomics Platform"/>
            <consortium name="The Broad Institute Genome Sequencing Center for Infectious Disease"/>
            <person name="Wu L."/>
            <person name="Ma J."/>
        </authorList>
    </citation>
    <scope>NUCLEOTIDE SEQUENCE [LARGE SCALE GENOMIC DNA]</scope>
    <source>
        <strain evidence="1 2">JCM 13004</strain>
    </source>
</reference>
<dbReference type="NCBIfam" id="NF047719">
    <property type="entry name" value="SCO6745_fam_HTH"/>
    <property type="match status" value="1"/>
</dbReference>
<name>A0ABN1W4P0_9ACTN</name>
<protein>
    <recommendedName>
        <fullName evidence="3">SalK</fullName>
    </recommendedName>
</protein>
<dbReference type="InterPro" id="IPR054058">
    <property type="entry name" value="HTH_67"/>
</dbReference>
<dbReference type="RefSeq" id="WP_344441723.1">
    <property type="nucleotide sequence ID" value="NZ_BAAALF010000037.1"/>
</dbReference>
<evidence type="ECO:0000313" key="2">
    <source>
        <dbReference type="Proteomes" id="UP001500037"/>
    </source>
</evidence>
<gene>
    <name evidence="1" type="ORF">GCM10009665_27120</name>
</gene>
<comment type="caution">
    <text evidence="1">The sequence shown here is derived from an EMBL/GenBank/DDBJ whole genome shotgun (WGS) entry which is preliminary data.</text>
</comment>
<dbReference type="Pfam" id="PF21863">
    <property type="entry name" value="HTH_67"/>
    <property type="match status" value="1"/>
</dbReference>
<keyword evidence="2" id="KW-1185">Reference proteome</keyword>
<dbReference type="Proteomes" id="UP001500037">
    <property type="component" value="Unassembled WGS sequence"/>
</dbReference>
<proteinExistence type="predicted"/>